<accession>A0A2S6I0L0</accession>
<evidence type="ECO:0000313" key="3">
    <source>
        <dbReference type="Proteomes" id="UP000237662"/>
    </source>
</evidence>
<gene>
    <name evidence="2" type="ORF">CLV84_4171</name>
</gene>
<organism evidence="2 3">
    <name type="scientific">Neolewinella xylanilytica</name>
    <dbReference type="NCBI Taxonomy" id="1514080"/>
    <lineage>
        <taxon>Bacteria</taxon>
        <taxon>Pseudomonadati</taxon>
        <taxon>Bacteroidota</taxon>
        <taxon>Saprospiria</taxon>
        <taxon>Saprospirales</taxon>
        <taxon>Lewinellaceae</taxon>
        <taxon>Neolewinella</taxon>
    </lineage>
</organism>
<protein>
    <recommendedName>
        <fullName evidence="1">DUF7033 domain-containing protein</fullName>
    </recommendedName>
</protein>
<dbReference type="EMBL" id="PTJC01000008">
    <property type="protein sequence ID" value="PPK84401.1"/>
    <property type="molecule type" value="Genomic_DNA"/>
</dbReference>
<proteinExistence type="predicted"/>
<dbReference type="AlphaFoldDB" id="A0A2S6I0L0"/>
<dbReference type="Gene3D" id="3.20.20.370">
    <property type="entry name" value="Glycoside hydrolase/deacetylase"/>
    <property type="match status" value="1"/>
</dbReference>
<name>A0A2S6I0L0_9BACT</name>
<sequence>MSSSLYELPEITIRTRIRHPRFRYVLKVVGADLGYRFRFYNERSVLPRTAPEFLITYGEAGDRNLPAHPLLCGRSYDPGDDLANWRPDHLEPPPLCQTSEGPDLLAAIFFCLSRYEEYQPFTPDAHGRFPASASHALRFGFLDRPVVREWTAAIGRRLRSWFPGLPDPRRKPLIFQPSYDIDLLWAFQYRGWRGYASGIRDVLTGEFARGIKRFVAPARRDPYQTLPFLEGIHRDHGLHPTYFWLVSDRTHTHDTNPHPIPEEQRTWMRQLAASATTGLHPSYATSDRPDLIGEEKARIEGILEASVDRSRQHFLRFRLPDTYRQLLRQGIRSDYTMGYGDAIGWRAGTNLPFPWYDLEREKETRLTVYPFAAMDVTLRSYLGLSAGEAEAEVMRLFAVAKPHGGPFMLLWHNSSFAPEYGWGGWKEMYVRLVGHLTGSESAKTG</sequence>
<dbReference type="InterPro" id="IPR054297">
    <property type="entry name" value="DUF7033"/>
</dbReference>
<dbReference type="CDD" id="cd10931">
    <property type="entry name" value="CE4_u7"/>
    <property type="match status" value="1"/>
</dbReference>
<feature type="domain" description="DUF7033" evidence="1">
    <location>
        <begin position="103"/>
        <end position="189"/>
    </location>
</feature>
<dbReference type="Proteomes" id="UP000237662">
    <property type="component" value="Unassembled WGS sequence"/>
</dbReference>
<reference evidence="2 3" key="1">
    <citation type="submission" date="2018-02" db="EMBL/GenBank/DDBJ databases">
        <title>Genomic Encyclopedia of Archaeal and Bacterial Type Strains, Phase II (KMG-II): from individual species to whole genera.</title>
        <authorList>
            <person name="Goeker M."/>
        </authorList>
    </citation>
    <scope>NUCLEOTIDE SEQUENCE [LARGE SCALE GENOMIC DNA]</scope>
    <source>
        <strain evidence="2 3">DSM 29526</strain>
    </source>
</reference>
<evidence type="ECO:0000259" key="1">
    <source>
        <dbReference type="Pfam" id="PF23019"/>
    </source>
</evidence>
<dbReference type="Pfam" id="PF23019">
    <property type="entry name" value="DUF7033"/>
    <property type="match status" value="1"/>
</dbReference>
<evidence type="ECO:0000313" key="2">
    <source>
        <dbReference type="EMBL" id="PPK84401.1"/>
    </source>
</evidence>
<keyword evidence="3" id="KW-1185">Reference proteome</keyword>
<comment type="caution">
    <text evidence="2">The sequence shown here is derived from an EMBL/GenBank/DDBJ whole genome shotgun (WGS) entry which is preliminary data.</text>
</comment>